<keyword evidence="5" id="KW-1185">Reference proteome</keyword>
<feature type="transmembrane region" description="Helical" evidence="1">
    <location>
        <begin position="67"/>
        <end position="86"/>
    </location>
</feature>
<dbReference type="InterPro" id="IPR006860">
    <property type="entry name" value="FecR"/>
</dbReference>
<evidence type="ECO:0000256" key="1">
    <source>
        <dbReference type="SAM" id="Phobius"/>
    </source>
</evidence>
<sequence length="333" mass="36966">MTDERLRYLLEKYLDQTASTEELKEYNDWYQQRLAEGQDMEPGLTSAEVNAVYNNISKRISTPRIHIARWVAAAAIVGAIATLLFYSQQNNRTSSKIVAADKSAVPAEIIINNTNDKSKEVRLPDGTEVTLFAQSSLRFDTGFAKYNRSVYLEGKSFFDVAQNAGLPFTVYNHDLAITALGTTFTITGNRNSKKVDVMLHSGKVVVKQINAKMKEVYLLPGQQMTYNMERASVVMHDLTSKAAPAKITNTLSFGSRTGFVANFDEQPLDSVLLAISKGYNVKISIKNALPKDVVYTGQIREVDSLGKVLSRIAILHNLNIKATGKGFLIEKNQ</sequence>
<dbReference type="EMBL" id="QPMM01000011">
    <property type="protein sequence ID" value="RFS20143.1"/>
    <property type="molecule type" value="Genomic_DNA"/>
</dbReference>
<dbReference type="Gene3D" id="3.55.50.30">
    <property type="match status" value="1"/>
</dbReference>
<dbReference type="GO" id="GO:0016989">
    <property type="term" value="F:sigma factor antagonist activity"/>
    <property type="evidence" value="ECO:0007669"/>
    <property type="project" value="TreeGrafter"/>
</dbReference>
<dbReference type="Proteomes" id="UP000260644">
    <property type="component" value="Unassembled WGS sequence"/>
</dbReference>
<dbReference type="PANTHER" id="PTHR30273:SF2">
    <property type="entry name" value="PROTEIN FECR"/>
    <property type="match status" value="1"/>
</dbReference>
<evidence type="ECO:0000313" key="4">
    <source>
        <dbReference type="EMBL" id="RFS20143.1"/>
    </source>
</evidence>
<feature type="domain" description="Protein FecR C-terminal" evidence="3">
    <location>
        <begin position="262"/>
        <end position="327"/>
    </location>
</feature>
<dbReference type="AlphaFoldDB" id="A0A3E1Y5Y1"/>
<dbReference type="Gene3D" id="2.60.120.1440">
    <property type="match status" value="1"/>
</dbReference>
<accession>A0A3E1Y5Y1</accession>
<dbReference type="PANTHER" id="PTHR30273">
    <property type="entry name" value="PERIPLASMIC SIGNAL SENSOR AND SIGMA FACTOR ACTIVATOR FECR-RELATED"/>
    <property type="match status" value="1"/>
</dbReference>
<dbReference type="Pfam" id="PF16344">
    <property type="entry name" value="FecR_C"/>
    <property type="match status" value="1"/>
</dbReference>
<keyword evidence="1" id="KW-0472">Membrane</keyword>
<gene>
    <name evidence="4" type="ORF">DVR12_20725</name>
</gene>
<evidence type="ECO:0000313" key="5">
    <source>
        <dbReference type="Proteomes" id="UP000260644"/>
    </source>
</evidence>
<dbReference type="PIRSF" id="PIRSF018266">
    <property type="entry name" value="FecR"/>
    <property type="match status" value="1"/>
</dbReference>
<keyword evidence="1" id="KW-0812">Transmembrane</keyword>
<dbReference type="Pfam" id="PF04773">
    <property type="entry name" value="FecR"/>
    <property type="match status" value="1"/>
</dbReference>
<evidence type="ECO:0000259" key="3">
    <source>
        <dbReference type="Pfam" id="PF16344"/>
    </source>
</evidence>
<dbReference type="OrthoDB" id="643875at2"/>
<dbReference type="InterPro" id="IPR032508">
    <property type="entry name" value="FecR_C"/>
</dbReference>
<protein>
    <submittedName>
        <fullName evidence="4">FecR family protein</fullName>
    </submittedName>
</protein>
<keyword evidence="1" id="KW-1133">Transmembrane helix</keyword>
<comment type="caution">
    <text evidence="4">The sequence shown here is derived from an EMBL/GenBank/DDBJ whole genome shotgun (WGS) entry which is preliminary data.</text>
</comment>
<dbReference type="RefSeq" id="WP_116977705.1">
    <property type="nucleotide sequence ID" value="NZ_QPMM01000011.1"/>
</dbReference>
<organism evidence="4 5">
    <name type="scientific">Chitinophaga silvatica</name>
    <dbReference type="NCBI Taxonomy" id="2282649"/>
    <lineage>
        <taxon>Bacteria</taxon>
        <taxon>Pseudomonadati</taxon>
        <taxon>Bacteroidota</taxon>
        <taxon>Chitinophagia</taxon>
        <taxon>Chitinophagales</taxon>
        <taxon>Chitinophagaceae</taxon>
        <taxon>Chitinophaga</taxon>
    </lineage>
</organism>
<evidence type="ECO:0000259" key="2">
    <source>
        <dbReference type="Pfam" id="PF04773"/>
    </source>
</evidence>
<proteinExistence type="predicted"/>
<dbReference type="InterPro" id="IPR012373">
    <property type="entry name" value="Ferrdict_sens_TM"/>
</dbReference>
<name>A0A3E1Y5Y1_9BACT</name>
<feature type="domain" description="FecR protein" evidence="2">
    <location>
        <begin position="115"/>
        <end position="204"/>
    </location>
</feature>
<reference evidence="4 5" key="1">
    <citation type="submission" date="2018-07" db="EMBL/GenBank/DDBJ databases">
        <title>Chitinophaga K2CV101002-2 sp. nov., isolated from a monsoon evergreen broad-leaved forest soil.</title>
        <authorList>
            <person name="Lv Y."/>
        </authorList>
    </citation>
    <scope>NUCLEOTIDE SEQUENCE [LARGE SCALE GENOMIC DNA]</scope>
    <source>
        <strain evidence="4 5">GDMCC 1.1288</strain>
    </source>
</reference>